<sequence>MEHVCARCARLSLRPASRNASISHLINGRGFSTARSLLAEGDQKPSGNSASKSSASGSGSGSPSVVIRKTPVRSGTAAASAGAGAARRPPPGPILRRTGAQRTGSAQNSPASTGTRTPSIAGQQQQSRAPAPGLLLRRSGPPRSTGAGRAGQQPQQQQPGSYGARRGLGQPQGQGAQQYQRRQGAQAQEQGRGAGGRPINRTDRRIQRAERREVSKAAEEEDEDDADLLSIDDQINAYIKTNIDRPVNPTEEIPHVPGQELSVDTLRADWPNTPLSGTGLTESVQQRIEWLAHRIPHGYQTPMQLAERYYKGYLTRFESEEEKKEVLALAAEIARKRADEITEKKNVEAHPKDMTFDDVASRAAERQALAETYVKGKYPEPEKQKMPFLDQIVRNLNNNDTYNGLQSEQFMQTVHKLMATQAPRSQKRT</sequence>
<evidence type="ECO:0000256" key="1">
    <source>
        <dbReference type="SAM" id="MobiDB-lite"/>
    </source>
</evidence>
<feature type="compositionally biased region" description="Low complexity" evidence="1">
    <location>
        <begin position="152"/>
        <end position="191"/>
    </location>
</feature>
<reference evidence="2" key="1">
    <citation type="submission" date="2023-01" db="EMBL/GenBank/DDBJ databases">
        <title>Exophiala dermititidis isolated from Cystic Fibrosis Patient.</title>
        <authorList>
            <person name="Kurbessoian T."/>
            <person name="Crocker A."/>
            <person name="Murante D."/>
            <person name="Hogan D.A."/>
            <person name="Stajich J.E."/>
        </authorList>
    </citation>
    <scope>NUCLEOTIDE SEQUENCE</scope>
    <source>
        <strain evidence="2">Ex8</strain>
    </source>
</reference>
<name>A0AAN6EQF1_EXODE</name>
<dbReference type="AlphaFoldDB" id="A0AAN6EQF1"/>
<evidence type="ECO:0000313" key="3">
    <source>
        <dbReference type="Proteomes" id="UP001161757"/>
    </source>
</evidence>
<organism evidence="2 3">
    <name type="scientific">Exophiala dermatitidis</name>
    <name type="common">Black yeast-like fungus</name>
    <name type="synonym">Wangiella dermatitidis</name>
    <dbReference type="NCBI Taxonomy" id="5970"/>
    <lineage>
        <taxon>Eukaryota</taxon>
        <taxon>Fungi</taxon>
        <taxon>Dikarya</taxon>
        <taxon>Ascomycota</taxon>
        <taxon>Pezizomycotina</taxon>
        <taxon>Eurotiomycetes</taxon>
        <taxon>Chaetothyriomycetidae</taxon>
        <taxon>Chaetothyriales</taxon>
        <taxon>Herpotrichiellaceae</taxon>
        <taxon>Exophiala</taxon>
    </lineage>
</organism>
<comment type="caution">
    <text evidence="2">The sequence shown here is derived from an EMBL/GenBank/DDBJ whole genome shotgun (WGS) entry which is preliminary data.</text>
</comment>
<evidence type="ECO:0000313" key="2">
    <source>
        <dbReference type="EMBL" id="KAJ8987955.1"/>
    </source>
</evidence>
<dbReference type="Proteomes" id="UP001161757">
    <property type="component" value="Unassembled WGS sequence"/>
</dbReference>
<protein>
    <submittedName>
        <fullName evidence="2">Uncharacterized protein</fullName>
    </submittedName>
</protein>
<gene>
    <name evidence="2" type="ORF">HRR80_008036</name>
</gene>
<feature type="region of interest" description="Disordered" evidence="1">
    <location>
        <begin position="36"/>
        <end position="225"/>
    </location>
</feature>
<accession>A0AAN6EQF1</accession>
<feature type="compositionally biased region" description="Polar residues" evidence="1">
    <location>
        <begin position="100"/>
        <end position="128"/>
    </location>
</feature>
<feature type="compositionally biased region" description="Low complexity" evidence="1">
    <location>
        <begin position="73"/>
        <end position="87"/>
    </location>
</feature>
<feature type="compositionally biased region" description="Low complexity" evidence="1">
    <location>
        <begin position="44"/>
        <end position="64"/>
    </location>
</feature>
<feature type="compositionally biased region" description="Basic and acidic residues" evidence="1">
    <location>
        <begin position="200"/>
        <end position="218"/>
    </location>
</feature>
<proteinExistence type="predicted"/>
<dbReference type="EMBL" id="JAJGCB010000021">
    <property type="protein sequence ID" value="KAJ8987955.1"/>
    <property type="molecule type" value="Genomic_DNA"/>
</dbReference>